<comment type="catalytic activity">
    <reaction evidence="6">
        <text>2-deoxy-D-ribose 5-phosphate = D-glyceraldehyde 3-phosphate + acetaldehyde</text>
        <dbReference type="Rhea" id="RHEA:12821"/>
        <dbReference type="ChEBI" id="CHEBI:15343"/>
        <dbReference type="ChEBI" id="CHEBI:59776"/>
        <dbReference type="ChEBI" id="CHEBI:62877"/>
        <dbReference type="EC" id="4.1.2.4"/>
    </reaction>
</comment>
<evidence type="ECO:0000313" key="9">
    <source>
        <dbReference type="Proteomes" id="UP000000723"/>
    </source>
</evidence>
<dbReference type="EC" id="4.1.2.4" evidence="3 7"/>
<dbReference type="GO" id="GO:0009264">
    <property type="term" value="P:deoxyribonucleotide catabolic process"/>
    <property type="evidence" value="ECO:0007669"/>
    <property type="project" value="UniProtKB-UniRule"/>
</dbReference>
<keyword evidence="9" id="KW-1185">Reference proteome</keyword>
<dbReference type="PIRSF" id="PIRSF001357">
    <property type="entry name" value="DeoC"/>
    <property type="match status" value="1"/>
</dbReference>
<evidence type="ECO:0000313" key="8">
    <source>
        <dbReference type="EMBL" id="BAG83818.1"/>
    </source>
</evidence>
<dbReference type="eggNOG" id="COG0274">
    <property type="taxonomic scope" value="Bacteria"/>
</dbReference>
<evidence type="ECO:0000256" key="5">
    <source>
        <dbReference type="ARBA" id="ARBA00023270"/>
    </source>
</evidence>
<dbReference type="GO" id="GO:0016052">
    <property type="term" value="P:carbohydrate catabolic process"/>
    <property type="evidence" value="ECO:0007669"/>
    <property type="project" value="TreeGrafter"/>
</dbReference>
<comment type="similarity">
    <text evidence="2">Belongs to the DeoC/FbaB aldolase family. DeoC type 2 subfamily.</text>
</comment>
<keyword evidence="4" id="KW-0456">Lyase</keyword>
<dbReference type="STRING" id="511995.CFPG_555"/>
<dbReference type="KEGG" id="aps:CFPG_555"/>
<reference evidence="9" key="1">
    <citation type="journal article" date="2008" name="Science">
        <title>Genome of an endosymbiont coupling N2 fixation to cellulolysis within RT protist cells in termite gut.</title>
        <authorList>
            <person name="Hongoh Y."/>
            <person name="Sharma V.K."/>
            <person name="Prakash T."/>
            <person name="Noda S."/>
            <person name="Toh H."/>
            <person name="Taylor T.D."/>
            <person name="Kudo T."/>
            <person name="Sakaki Y."/>
            <person name="Toyoda A."/>
            <person name="Hattori M."/>
            <person name="Ohkuma M."/>
        </authorList>
    </citation>
    <scope>NUCLEOTIDE SEQUENCE [LARGE SCALE GENOMIC DNA]</scope>
</reference>
<gene>
    <name evidence="8" type="ordered locus">CFPG_555</name>
</gene>
<dbReference type="Gene3D" id="3.20.20.70">
    <property type="entry name" value="Aldolase class I"/>
    <property type="match status" value="1"/>
</dbReference>
<keyword evidence="5" id="KW-0704">Schiff base</keyword>
<dbReference type="InterPro" id="IPR002915">
    <property type="entry name" value="DeoC/FbaB/LacD_aldolase"/>
</dbReference>
<evidence type="ECO:0000256" key="4">
    <source>
        <dbReference type="ARBA" id="ARBA00023239"/>
    </source>
</evidence>
<dbReference type="EMBL" id="AP010656">
    <property type="protein sequence ID" value="BAG83818.1"/>
    <property type="molecule type" value="Genomic_DNA"/>
</dbReference>
<dbReference type="Pfam" id="PF01791">
    <property type="entry name" value="DeoC"/>
    <property type="match status" value="1"/>
</dbReference>
<dbReference type="GO" id="GO:0004139">
    <property type="term" value="F:deoxyribose-phosphate aldolase activity"/>
    <property type="evidence" value="ECO:0007669"/>
    <property type="project" value="UniProtKB-UniRule"/>
</dbReference>
<dbReference type="InterPro" id="IPR013785">
    <property type="entry name" value="Aldolase_TIM"/>
</dbReference>
<dbReference type="Proteomes" id="UP000000723">
    <property type="component" value="Chromosome"/>
</dbReference>
<evidence type="ECO:0000256" key="6">
    <source>
        <dbReference type="ARBA" id="ARBA00048791"/>
    </source>
</evidence>
<organism evidence="8 9">
    <name type="scientific">Azobacteroides pseudotrichonymphae genomovar. CFP2</name>
    <dbReference type="NCBI Taxonomy" id="511995"/>
    <lineage>
        <taxon>Bacteria</taxon>
        <taxon>Pseudomonadati</taxon>
        <taxon>Bacteroidota</taxon>
        <taxon>Bacteroidia</taxon>
        <taxon>Bacteroidales</taxon>
        <taxon>Candidatus Azobacteroides</taxon>
    </lineage>
</organism>
<dbReference type="GO" id="GO:0005737">
    <property type="term" value="C:cytoplasm"/>
    <property type="evidence" value="ECO:0007669"/>
    <property type="project" value="InterPro"/>
</dbReference>
<name>B6YRJ6_AZOPC</name>
<evidence type="ECO:0000256" key="1">
    <source>
        <dbReference type="ARBA" id="ARBA00004816"/>
    </source>
</evidence>
<dbReference type="AlphaFoldDB" id="B6YRJ6"/>
<evidence type="ECO:0000256" key="2">
    <source>
        <dbReference type="ARBA" id="ARBA00009473"/>
    </source>
</evidence>
<dbReference type="CDD" id="cd00959">
    <property type="entry name" value="DeoC"/>
    <property type="match status" value="1"/>
</dbReference>
<dbReference type="OrthoDB" id="9778711at2"/>
<dbReference type="PANTHER" id="PTHR10889">
    <property type="entry name" value="DEOXYRIBOSE-PHOSPHATE ALDOLASE"/>
    <property type="match status" value="1"/>
</dbReference>
<dbReference type="NCBIfam" id="TIGR00126">
    <property type="entry name" value="deoC"/>
    <property type="match status" value="1"/>
</dbReference>
<accession>B6YRJ6</accession>
<dbReference type="SUPFAM" id="SSF51569">
    <property type="entry name" value="Aldolase"/>
    <property type="match status" value="1"/>
</dbReference>
<evidence type="ECO:0000256" key="3">
    <source>
        <dbReference type="ARBA" id="ARBA00012515"/>
    </source>
</evidence>
<comment type="pathway">
    <text evidence="1">Carbohydrate degradation; 2-deoxy-D-ribose 1-phosphate degradation; D-glyceraldehyde 3-phosphate and acetaldehyde from 2-deoxy-alpha-D-ribose 1-phosphate: step 2/2.</text>
</comment>
<dbReference type="SMART" id="SM01133">
    <property type="entry name" value="DeoC"/>
    <property type="match status" value="1"/>
</dbReference>
<dbReference type="InterPro" id="IPR011343">
    <property type="entry name" value="DeoC"/>
</dbReference>
<dbReference type="HOGENOM" id="CLU_053595_3_0_10"/>
<dbReference type="RefSeq" id="WP_012573579.1">
    <property type="nucleotide sequence ID" value="NC_011565.1"/>
</dbReference>
<evidence type="ECO:0000256" key="7">
    <source>
        <dbReference type="NCBIfam" id="TIGR00126"/>
    </source>
</evidence>
<proteinExistence type="inferred from homology"/>
<protein>
    <recommendedName>
        <fullName evidence="3 7">Deoxyribose-phosphate aldolase</fullName>
        <ecNumber evidence="3 7">4.1.2.4</ecNumber>
    </recommendedName>
</protein>
<sequence>MKEIFKKFDMALCRGDINRKTAEIIMNWEKNDTPEIWRLLYSCIDVTSLNTGDSDENIWAMVEKVNEFDNIYSDMNNVSSICVYPNFVKTVKEMLRTNVKITSVAGGFPSSQTFMEIKIAEISLAIADGADELDVVMNCSKFFERNFQEVYEEIAEIKNVCGDTRLKIILETGLLKEFSDIRKAAILSMCAGADFIKTSTGKIYAGAKPESVYVMCEAIKEYYEQYHKKVGLKVSGGICTTQEAVKYYTLVKEILGMEYLTPEYFRIGSSSLSDNILQILQEVD</sequence>
<dbReference type="PANTHER" id="PTHR10889:SF3">
    <property type="entry name" value="DEOXYRIBOSE-PHOSPHATE ALDOLASE"/>
    <property type="match status" value="1"/>
</dbReference>